<evidence type="ECO:0000313" key="7">
    <source>
        <dbReference type="EMBL" id="KPI42686.1"/>
    </source>
</evidence>
<evidence type="ECO:0000256" key="6">
    <source>
        <dbReference type="SAM" id="Phobius"/>
    </source>
</evidence>
<feature type="transmembrane region" description="Helical" evidence="6">
    <location>
        <begin position="88"/>
        <end position="111"/>
    </location>
</feature>
<sequence length="370" mass="41166">MSGTVGVHPVQGSFYIYAPVKGVSIVFAIFFLVSGIAHIYQNNIQRRSWRIGFLLPWAALLFTAGFSLREYGAYHYDKLPEFIASTVLLFVAPPVYQGANYFIFGRALYYLPYLSIIHPGRVWTTFVVLDSIDGALAGNGAALAANQDNSPSKIRLGFTLVKVSLFLLLGMFCAFLALVISFHRRAVAAGVFNYKMKVIIYEMYISSFLICIRNCFRAAAAFYSWNSIANGKEWPFWVFEALPMLANTVMLNIYPPAKYLPADHKVYLAVDGTTELHGPGMVDKRPFLVTLFDPFDLVGLLKGSDNKNRFWEKDGIGGPKDEAAGVNEVTSQAAKHKNRFWARFGTGRPKEEEAGATEVMSQATNPKTDV</sequence>
<evidence type="ECO:0000313" key="8">
    <source>
        <dbReference type="Proteomes" id="UP000038010"/>
    </source>
</evidence>
<dbReference type="Pfam" id="PF04479">
    <property type="entry name" value="RTA1"/>
    <property type="match status" value="1"/>
</dbReference>
<feature type="region of interest" description="Disordered" evidence="5">
    <location>
        <begin position="345"/>
        <end position="370"/>
    </location>
</feature>
<feature type="transmembrane region" description="Helical" evidence="6">
    <location>
        <begin position="49"/>
        <end position="68"/>
    </location>
</feature>
<evidence type="ECO:0000256" key="3">
    <source>
        <dbReference type="ARBA" id="ARBA00022989"/>
    </source>
</evidence>
<proteinExistence type="predicted"/>
<comment type="subcellular location">
    <subcellularLocation>
        <location evidence="1">Membrane</location>
        <topology evidence="1">Multi-pass membrane protein</topology>
    </subcellularLocation>
</comment>
<keyword evidence="3 6" id="KW-1133">Transmembrane helix</keyword>
<feature type="transmembrane region" description="Helical" evidence="6">
    <location>
        <begin position="163"/>
        <end position="182"/>
    </location>
</feature>
<evidence type="ECO:0000256" key="1">
    <source>
        <dbReference type="ARBA" id="ARBA00004141"/>
    </source>
</evidence>
<keyword evidence="4 6" id="KW-0472">Membrane</keyword>
<dbReference type="AlphaFoldDB" id="A0A0N1P0S0"/>
<comment type="caution">
    <text evidence="7">The sequence shown here is derived from an EMBL/GenBank/DDBJ whole genome shotgun (WGS) entry which is preliminary data.</text>
</comment>
<protein>
    <submittedName>
        <fullName evidence="7">Protein RTA1</fullName>
    </submittedName>
</protein>
<evidence type="ECO:0000256" key="4">
    <source>
        <dbReference type="ARBA" id="ARBA00023136"/>
    </source>
</evidence>
<dbReference type="EMBL" id="LFJN01000006">
    <property type="protein sequence ID" value="KPI42686.1"/>
    <property type="molecule type" value="Genomic_DNA"/>
</dbReference>
<dbReference type="OrthoDB" id="3358017at2759"/>
<feature type="transmembrane region" description="Helical" evidence="6">
    <location>
        <begin position="203"/>
        <end position="222"/>
    </location>
</feature>
<gene>
    <name evidence="7" type="ORF">AB675_2129</name>
</gene>
<feature type="compositionally biased region" description="Polar residues" evidence="5">
    <location>
        <begin position="359"/>
        <end position="370"/>
    </location>
</feature>
<evidence type="ECO:0000256" key="5">
    <source>
        <dbReference type="SAM" id="MobiDB-lite"/>
    </source>
</evidence>
<dbReference type="InterPro" id="IPR007568">
    <property type="entry name" value="RTA1"/>
</dbReference>
<dbReference type="PANTHER" id="PTHR31465">
    <property type="entry name" value="PROTEIN RTA1-RELATED"/>
    <property type="match status" value="1"/>
</dbReference>
<dbReference type="VEuPathDB" id="FungiDB:AB675_2129"/>
<dbReference type="RefSeq" id="XP_018002649.1">
    <property type="nucleotide sequence ID" value="XM_018142074.1"/>
</dbReference>
<dbReference type="PANTHER" id="PTHR31465:SF13">
    <property type="entry name" value="RTA1 DOMAIN PROTEIN-RELATED"/>
    <property type="match status" value="1"/>
</dbReference>
<evidence type="ECO:0000256" key="2">
    <source>
        <dbReference type="ARBA" id="ARBA00022692"/>
    </source>
</evidence>
<dbReference type="GeneID" id="28733954"/>
<dbReference type="GO" id="GO:0016020">
    <property type="term" value="C:membrane"/>
    <property type="evidence" value="ECO:0007669"/>
    <property type="project" value="UniProtKB-SubCell"/>
</dbReference>
<keyword evidence="8" id="KW-1185">Reference proteome</keyword>
<reference evidence="7 8" key="1">
    <citation type="submission" date="2015-06" db="EMBL/GenBank/DDBJ databases">
        <title>Draft genome of the ant-associated black yeast Phialophora attae CBS 131958.</title>
        <authorList>
            <person name="Moreno L.F."/>
            <person name="Stielow B.J."/>
            <person name="de Hoog S."/>
            <person name="Vicente V.A."/>
            <person name="Weiss V.A."/>
            <person name="de Vries M."/>
            <person name="Cruz L.M."/>
            <person name="Souza E.M."/>
        </authorList>
    </citation>
    <scope>NUCLEOTIDE SEQUENCE [LARGE SCALE GENOMIC DNA]</scope>
    <source>
        <strain evidence="7 8">CBS 131958</strain>
    </source>
</reference>
<name>A0A0N1P0S0_9EURO</name>
<organism evidence="7 8">
    <name type="scientific">Cyphellophora attinorum</name>
    <dbReference type="NCBI Taxonomy" id="1664694"/>
    <lineage>
        <taxon>Eukaryota</taxon>
        <taxon>Fungi</taxon>
        <taxon>Dikarya</taxon>
        <taxon>Ascomycota</taxon>
        <taxon>Pezizomycotina</taxon>
        <taxon>Eurotiomycetes</taxon>
        <taxon>Chaetothyriomycetidae</taxon>
        <taxon>Chaetothyriales</taxon>
        <taxon>Cyphellophoraceae</taxon>
        <taxon>Cyphellophora</taxon>
    </lineage>
</organism>
<feature type="transmembrane region" description="Helical" evidence="6">
    <location>
        <begin position="14"/>
        <end position="37"/>
    </location>
</feature>
<dbReference type="Proteomes" id="UP000038010">
    <property type="component" value="Unassembled WGS sequence"/>
</dbReference>
<accession>A0A0N1P0S0</accession>
<keyword evidence="2 6" id="KW-0812">Transmembrane</keyword>
<dbReference type="STRING" id="1664694.A0A0N1P0S0"/>